<organism evidence="2 3">
    <name type="scientific">Vespula vulgaris</name>
    <name type="common">Yellow jacket</name>
    <name type="synonym">Wasp</name>
    <dbReference type="NCBI Taxonomy" id="7454"/>
    <lineage>
        <taxon>Eukaryota</taxon>
        <taxon>Metazoa</taxon>
        <taxon>Ecdysozoa</taxon>
        <taxon>Arthropoda</taxon>
        <taxon>Hexapoda</taxon>
        <taxon>Insecta</taxon>
        <taxon>Pterygota</taxon>
        <taxon>Neoptera</taxon>
        <taxon>Endopterygota</taxon>
        <taxon>Hymenoptera</taxon>
        <taxon>Apocrita</taxon>
        <taxon>Aculeata</taxon>
        <taxon>Vespoidea</taxon>
        <taxon>Vespidae</taxon>
        <taxon>Vespinae</taxon>
        <taxon>Vespula</taxon>
    </lineage>
</organism>
<feature type="region of interest" description="Disordered" evidence="1">
    <location>
        <begin position="62"/>
        <end position="178"/>
    </location>
</feature>
<accession>A0A834JDC3</accession>
<dbReference type="AlphaFoldDB" id="A0A834JDC3"/>
<feature type="compositionally biased region" description="Polar residues" evidence="1">
    <location>
        <begin position="140"/>
        <end position="155"/>
    </location>
</feature>
<evidence type="ECO:0000313" key="2">
    <source>
        <dbReference type="EMBL" id="KAF7386563.1"/>
    </source>
</evidence>
<sequence length="198" mass="22092">MTVRCLCHLSPPRSILSTLVIDPIAYETTQGPSTAYIFTFTYITHVELRNTVRALTATVNQGSMHCGTNESGEDEDSLAKSPTSNKKDVLSKNTNDTSIQNVEKDEEKKNTYEKRSPIKESDPFKLSKPSNTPRPPNNLRLRNTDNTSPRKTSPNELRLPKLTASPVHQEVNTVSETHSKLILPKLIESSMQSTRVAQ</sequence>
<dbReference type="Proteomes" id="UP000614350">
    <property type="component" value="Unassembled WGS sequence"/>
</dbReference>
<feature type="compositionally biased region" description="Polar residues" evidence="1">
    <location>
        <begin position="91"/>
        <end position="101"/>
    </location>
</feature>
<evidence type="ECO:0000256" key="1">
    <source>
        <dbReference type="SAM" id="MobiDB-lite"/>
    </source>
</evidence>
<dbReference type="EMBL" id="JACSEA010000013">
    <property type="protein sequence ID" value="KAF7386563.1"/>
    <property type="molecule type" value="Genomic_DNA"/>
</dbReference>
<gene>
    <name evidence="2" type="ORF">HZH66_011015</name>
</gene>
<comment type="caution">
    <text evidence="2">The sequence shown here is derived from an EMBL/GenBank/DDBJ whole genome shotgun (WGS) entry which is preliminary data.</text>
</comment>
<protein>
    <submittedName>
        <fullName evidence="2">Uncharacterized protein</fullName>
    </submittedName>
</protein>
<keyword evidence="3" id="KW-1185">Reference proteome</keyword>
<feature type="compositionally biased region" description="Basic and acidic residues" evidence="1">
    <location>
        <begin position="102"/>
        <end position="125"/>
    </location>
</feature>
<evidence type="ECO:0000313" key="3">
    <source>
        <dbReference type="Proteomes" id="UP000614350"/>
    </source>
</evidence>
<proteinExistence type="predicted"/>
<name>A0A834JDC3_VESVU</name>
<reference evidence="2" key="1">
    <citation type="journal article" date="2020" name="G3 (Bethesda)">
        <title>High-Quality Assemblies for Three Invasive Social Wasps from the &lt;i&gt;Vespula&lt;/i&gt; Genus.</title>
        <authorList>
            <person name="Harrop T.W.R."/>
            <person name="Guhlin J."/>
            <person name="McLaughlin G.M."/>
            <person name="Permina E."/>
            <person name="Stockwell P."/>
            <person name="Gilligan J."/>
            <person name="Le Lec M.F."/>
            <person name="Gruber M.A.M."/>
            <person name="Quinn O."/>
            <person name="Lovegrove M."/>
            <person name="Duncan E.J."/>
            <person name="Remnant E.J."/>
            <person name="Van Eeckhoven J."/>
            <person name="Graham B."/>
            <person name="Knapp R.A."/>
            <person name="Langford K.W."/>
            <person name="Kronenberg Z."/>
            <person name="Press M.O."/>
            <person name="Eacker S.M."/>
            <person name="Wilson-Rankin E.E."/>
            <person name="Purcell J."/>
            <person name="Lester P.J."/>
            <person name="Dearden P.K."/>
        </authorList>
    </citation>
    <scope>NUCLEOTIDE SEQUENCE</scope>
    <source>
        <strain evidence="2">Marl-1</strain>
    </source>
</reference>